<dbReference type="InterPro" id="IPR050431">
    <property type="entry name" value="Adaptor_comp_med_subunit"/>
</dbReference>
<feature type="binding site" evidence="13">
    <location>
        <position position="361"/>
    </location>
    <ligand>
        <name>a 1,2-diacyl-sn-glycero-3-phospho-(1D-myo-inositol-3,4,5-trisphosphate)</name>
        <dbReference type="ChEBI" id="CHEBI:57836"/>
    </ligand>
</feature>
<evidence type="ECO:0000256" key="8">
    <source>
        <dbReference type="ARBA" id="ARBA00022927"/>
    </source>
</evidence>
<dbReference type="InterPro" id="IPR011012">
    <property type="entry name" value="Longin-like_dom_sf"/>
</dbReference>
<dbReference type="Pfam" id="PF00928">
    <property type="entry name" value="Adap_comp_sub"/>
    <property type="match status" value="1"/>
</dbReference>
<dbReference type="PROSITE" id="PS00991">
    <property type="entry name" value="CLAT_ADAPTOR_M_2"/>
    <property type="match status" value="1"/>
</dbReference>
<dbReference type="VEuPathDB" id="VectorBase:ADAC004387"/>
<dbReference type="SUPFAM" id="SSF64356">
    <property type="entry name" value="SNARE-like"/>
    <property type="match status" value="1"/>
</dbReference>
<evidence type="ECO:0000256" key="12">
    <source>
        <dbReference type="PIRNR" id="PIRNR005992"/>
    </source>
</evidence>
<keyword evidence="11" id="KW-0968">Cytoplasmic vesicle</keyword>
<evidence type="ECO:0000313" key="15">
    <source>
        <dbReference type="EMBL" id="MBW68965.1"/>
    </source>
</evidence>
<evidence type="ECO:0000256" key="13">
    <source>
        <dbReference type="PIRSR" id="PIRSR005992-1"/>
    </source>
</evidence>
<dbReference type="Gene3D" id="2.60.40.1170">
    <property type="entry name" value="Mu homology domain, subdomain B"/>
    <property type="match status" value="2"/>
</dbReference>
<feature type="binding site" evidence="13">
    <location>
        <position position="359"/>
    </location>
    <ligand>
        <name>a 1,2-diacyl-sn-glycero-3-phospho-(1D-myo-inositol-3,4,5-trisphosphate)</name>
        <dbReference type="ChEBI" id="CHEBI:57836"/>
    </ligand>
</feature>
<evidence type="ECO:0000256" key="3">
    <source>
        <dbReference type="ARBA" id="ARBA00004277"/>
    </source>
</evidence>
<dbReference type="FunFam" id="2.60.40.1170:FF:000003">
    <property type="entry name" value="Putative AP-2 complex subunit mu"/>
    <property type="match status" value="1"/>
</dbReference>
<dbReference type="PIRSF" id="PIRSF005992">
    <property type="entry name" value="Clathrin_mu"/>
    <property type="match status" value="1"/>
</dbReference>
<name>A0A2M4CUM5_ANODA</name>
<evidence type="ECO:0000256" key="9">
    <source>
        <dbReference type="ARBA" id="ARBA00023136"/>
    </source>
</evidence>
<keyword evidence="13" id="KW-0446">Lipid-binding</keyword>
<comment type="similarity">
    <text evidence="4 12">Belongs to the adaptor complexes medium subunit family.</text>
</comment>
<organism evidence="15">
    <name type="scientific">Anopheles darlingi</name>
    <name type="common">Mosquito</name>
    <dbReference type="NCBI Taxonomy" id="43151"/>
    <lineage>
        <taxon>Eukaryota</taxon>
        <taxon>Metazoa</taxon>
        <taxon>Ecdysozoa</taxon>
        <taxon>Arthropoda</taxon>
        <taxon>Hexapoda</taxon>
        <taxon>Insecta</taxon>
        <taxon>Pterygota</taxon>
        <taxon>Neoptera</taxon>
        <taxon>Endopterygota</taxon>
        <taxon>Diptera</taxon>
        <taxon>Nematocera</taxon>
        <taxon>Culicoidea</taxon>
        <taxon>Culicidae</taxon>
        <taxon>Anophelinae</taxon>
        <taxon>Anopheles</taxon>
    </lineage>
</organism>
<proteinExistence type="inferred from homology"/>
<keyword evidence="8 12" id="KW-0653">Protein transport</keyword>
<feature type="domain" description="MHD" evidence="14">
    <location>
        <begin position="170"/>
        <end position="439"/>
    </location>
</feature>
<dbReference type="EMBL" id="GGFL01004787">
    <property type="protein sequence ID" value="MBW68965.1"/>
    <property type="molecule type" value="Transcribed_RNA"/>
</dbReference>
<dbReference type="FunFam" id="3.30.450.60:FF:000006">
    <property type="entry name" value="AP-1 complex subunit mu-1 isoform 1"/>
    <property type="match status" value="1"/>
</dbReference>
<evidence type="ECO:0000256" key="6">
    <source>
        <dbReference type="ARBA" id="ARBA00022475"/>
    </source>
</evidence>
<dbReference type="InterPro" id="IPR036168">
    <property type="entry name" value="AP2_Mu_C_sf"/>
</dbReference>
<evidence type="ECO:0000256" key="1">
    <source>
        <dbReference type="ARBA" id="ARBA00004145"/>
    </source>
</evidence>
<evidence type="ECO:0000256" key="11">
    <source>
        <dbReference type="ARBA" id="ARBA00023329"/>
    </source>
</evidence>
<evidence type="ECO:0000256" key="5">
    <source>
        <dbReference type="ARBA" id="ARBA00022448"/>
    </source>
</evidence>
<dbReference type="PROSITE" id="PS51072">
    <property type="entry name" value="MHD"/>
    <property type="match status" value="1"/>
</dbReference>
<dbReference type="GO" id="GO:0006886">
    <property type="term" value="P:intracellular protein transport"/>
    <property type="evidence" value="ECO:0007669"/>
    <property type="project" value="UniProtKB-UniRule"/>
</dbReference>
<dbReference type="GO" id="GO:0005905">
    <property type="term" value="C:clathrin-coated pit"/>
    <property type="evidence" value="ECO:0007669"/>
    <property type="project" value="UniProtKB-KW"/>
</dbReference>
<dbReference type="PANTHER" id="PTHR10529">
    <property type="entry name" value="AP COMPLEX SUBUNIT MU"/>
    <property type="match status" value="1"/>
</dbReference>
<feature type="binding site" evidence="13">
    <location>
        <position position="350"/>
    </location>
    <ligand>
        <name>a 1,2-diacyl-sn-glycero-3-phospho-(1D-myo-inositol-3,4,5-trisphosphate)</name>
        <dbReference type="ChEBI" id="CHEBI:57836"/>
    </ligand>
</feature>
<evidence type="ECO:0000256" key="10">
    <source>
        <dbReference type="ARBA" id="ARBA00023176"/>
    </source>
</evidence>
<dbReference type="Pfam" id="PF01217">
    <property type="entry name" value="Clat_adaptor_s"/>
    <property type="match status" value="1"/>
</dbReference>
<evidence type="ECO:0000256" key="7">
    <source>
        <dbReference type="ARBA" id="ARBA00022583"/>
    </source>
</evidence>
<dbReference type="Gene3D" id="3.30.450.60">
    <property type="match status" value="1"/>
</dbReference>
<dbReference type="PROSITE" id="PS00990">
    <property type="entry name" value="CLAT_ADAPTOR_M_1"/>
    <property type="match status" value="1"/>
</dbReference>
<dbReference type="CDD" id="cd14835">
    <property type="entry name" value="AP1_Mu_N"/>
    <property type="match status" value="1"/>
</dbReference>
<dbReference type="VEuPathDB" id="VectorBase:ADAR2_011168"/>
<sequence length="440" mass="50059">MSSSAIFILDAKGKVLISRNYRGHIDMGVVDKFMPLLMEKEEEGLITPILQTPECTFAYVKTNNLYLVSVTRSNANIALVFVFLHKVVQVFTEYFKELEEESIRDNFVVIYELLDELIDFGYPQTTDTGVLKTFITQQGIKTATKEEQAQITSQVTGQIGWRREGIKYRRNELFLDVLEYVNLLMSPQGQVLSAHVAGKVVMKSYLSGMPECKFGINDKIVMEAKGRSGISGNADNEASRSGKPVVVIDDCQFHQCVKLSKFETEHSISFIPPDGEFELMRYRTTKDISLPFRVIPLVREVGRTKMEVKVVLKSNFKPSLLGQKIEVKIPTPLNTSGVQLICLKGKAKYKASENAIVWKIKRMAGMKETQLSAEIELLETDTKKKWTRPPISMNFEVPFAPSGFKVRYLKVFEPKLNYSDHDVIKWVRYIGRSGLYETRC</sequence>
<dbReference type="InterPro" id="IPR043512">
    <property type="entry name" value="Mu2_C"/>
</dbReference>
<dbReference type="GO" id="GO:0030131">
    <property type="term" value="C:clathrin adaptor complex"/>
    <property type="evidence" value="ECO:0007669"/>
    <property type="project" value="UniProtKB-UniRule"/>
</dbReference>
<dbReference type="PRINTS" id="PR00314">
    <property type="entry name" value="CLATHRINADPT"/>
</dbReference>
<keyword evidence="10" id="KW-0168">Coated pit</keyword>
<keyword evidence="7" id="KW-0254">Endocytosis</keyword>
<dbReference type="InterPro" id="IPR022775">
    <property type="entry name" value="AP_mu_sigma_su"/>
</dbReference>
<keyword evidence="5 12" id="KW-0813">Transport</keyword>
<comment type="subcellular location">
    <subcellularLocation>
        <location evidence="2">Cell membrane</location>
    </subcellularLocation>
    <subcellularLocation>
        <location evidence="1">Cytoplasmic vesicle</location>
        <location evidence="1">Clathrin-coated vesicle membrane</location>
        <topology evidence="1">Peripheral membrane protein</topology>
        <orientation evidence="1">Cytoplasmic side</orientation>
    </subcellularLocation>
    <subcellularLocation>
        <location evidence="3">Membrane</location>
        <location evidence="3">Coated pit</location>
        <topology evidence="3">Peripheral membrane protein</topology>
        <orientation evidence="3">Cytoplasmic side</orientation>
    </subcellularLocation>
</comment>
<dbReference type="CDD" id="cd09251">
    <property type="entry name" value="AP-2_Mu2_Cterm"/>
    <property type="match status" value="1"/>
</dbReference>
<dbReference type="GO" id="GO:0005886">
    <property type="term" value="C:plasma membrane"/>
    <property type="evidence" value="ECO:0007669"/>
    <property type="project" value="UniProtKB-SubCell"/>
</dbReference>
<dbReference type="InterPro" id="IPR001392">
    <property type="entry name" value="Clathrin_mu"/>
</dbReference>
<evidence type="ECO:0000256" key="2">
    <source>
        <dbReference type="ARBA" id="ARBA00004236"/>
    </source>
</evidence>
<dbReference type="SUPFAM" id="SSF49447">
    <property type="entry name" value="Second domain of Mu2 adaptin subunit (ap50) of ap2 adaptor"/>
    <property type="match status" value="1"/>
</dbReference>
<keyword evidence="6" id="KW-1003">Cell membrane</keyword>
<feature type="binding site" evidence="13">
    <location>
        <position position="348"/>
    </location>
    <ligand>
        <name>a 1,2-diacyl-sn-glycero-3-phospho-(1D-myo-inositol-3,4,5-trisphosphate)</name>
        <dbReference type="ChEBI" id="CHEBI:57836"/>
    </ligand>
</feature>
<protein>
    <submittedName>
        <fullName evidence="15">Putative adaptor complex medium subunit family</fullName>
    </submittedName>
</protein>
<dbReference type="GO" id="GO:0030665">
    <property type="term" value="C:clathrin-coated vesicle membrane"/>
    <property type="evidence" value="ECO:0007669"/>
    <property type="project" value="UniProtKB-SubCell"/>
</dbReference>
<feature type="binding site" evidence="13">
    <location>
        <position position="346"/>
    </location>
    <ligand>
        <name>a 1,2-diacyl-sn-glycero-3-phospho-(1D-myo-inositol-3,4,5-trisphosphate)</name>
        <dbReference type="ChEBI" id="CHEBI:57836"/>
    </ligand>
</feature>
<keyword evidence="9" id="KW-0472">Membrane</keyword>
<evidence type="ECO:0000256" key="4">
    <source>
        <dbReference type="ARBA" id="ARBA00005324"/>
    </source>
</evidence>
<dbReference type="InterPro" id="IPR018240">
    <property type="entry name" value="Clathrin_mu_CS"/>
</dbReference>
<accession>A0A2M4CUM5</accession>
<dbReference type="InterPro" id="IPR028565">
    <property type="entry name" value="MHD"/>
</dbReference>
<dbReference type="GO" id="GO:0008289">
    <property type="term" value="F:lipid binding"/>
    <property type="evidence" value="ECO:0007669"/>
    <property type="project" value="UniProtKB-KW"/>
</dbReference>
<reference evidence="15" key="1">
    <citation type="submission" date="2018-01" db="EMBL/GenBank/DDBJ databases">
        <title>An insight into the sialome of Amazonian anophelines.</title>
        <authorList>
            <person name="Ribeiro J.M."/>
            <person name="Scarpassa V."/>
            <person name="Calvo E."/>
        </authorList>
    </citation>
    <scope>NUCLEOTIDE SEQUENCE</scope>
</reference>
<dbReference type="GO" id="GO:0006897">
    <property type="term" value="P:endocytosis"/>
    <property type="evidence" value="ECO:0007669"/>
    <property type="project" value="UniProtKB-KW"/>
</dbReference>
<dbReference type="AlphaFoldDB" id="A0A2M4CUM5"/>
<evidence type="ECO:0000259" key="14">
    <source>
        <dbReference type="PROSITE" id="PS51072"/>
    </source>
</evidence>